<dbReference type="SUPFAM" id="SSF52374">
    <property type="entry name" value="Nucleotidylyl transferase"/>
    <property type="match status" value="1"/>
</dbReference>
<dbReference type="NCBIfam" id="NF008957">
    <property type="entry name" value="PRK12300.1"/>
    <property type="match status" value="1"/>
</dbReference>
<dbReference type="GeneID" id="41717963"/>
<keyword evidence="5 8" id="KW-0067">ATP-binding</keyword>
<dbReference type="Pfam" id="PF00133">
    <property type="entry name" value="tRNA-synt_1"/>
    <property type="match status" value="1"/>
</dbReference>
<dbReference type="InterPro" id="IPR002300">
    <property type="entry name" value="aa-tRNA-synth_Ia"/>
</dbReference>
<dbReference type="Gene3D" id="3.90.740.10">
    <property type="entry name" value="Valyl/Leucyl/Isoleucyl-tRNA synthetase, editing domain"/>
    <property type="match status" value="1"/>
</dbReference>
<dbReference type="RefSeq" id="WP_054845004.1">
    <property type="nucleotide sequence ID" value="NZ_AP018929.1"/>
</dbReference>
<dbReference type="OrthoDB" id="23906at2157"/>
<keyword evidence="4 8" id="KW-0547">Nucleotide-binding</keyword>
<keyword evidence="3 8" id="KW-0436">Ligase</keyword>
<dbReference type="InterPro" id="IPR004493">
    <property type="entry name" value="Leu-tRNA-synth_Ia_arc/euk"/>
</dbReference>
<feature type="short sequence motif" description="'HIGH' region" evidence="8">
    <location>
        <begin position="42"/>
        <end position="52"/>
    </location>
</feature>
<feature type="binding site" evidence="8">
    <location>
        <position position="623"/>
    </location>
    <ligand>
        <name>ATP</name>
        <dbReference type="ChEBI" id="CHEBI:30616"/>
    </ligand>
</feature>
<dbReference type="InterPro" id="IPR014729">
    <property type="entry name" value="Rossmann-like_a/b/a_fold"/>
</dbReference>
<accession>A0A510E3R9</accession>
<dbReference type="Gene3D" id="3.40.50.620">
    <property type="entry name" value="HUPs"/>
    <property type="match status" value="1"/>
</dbReference>
<dbReference type="SUPFAM" id="SSF47323">
    <property type="entry name" value="Anticodon-binding domain of a subclass of class I aminoacyl-tRNA synthetases"/>
    <property type="match status" value="1"/>
</dbReference>
<reference evidence="15" key="1">
    <citation type="submission" date="2018-09" db="EMBL/GenBank/DDBJ databases">
        <title>Complete Genome Sequencing of Sulfolobus sp. JCM 16834.</title>
        <authorList>
            <person name="Kato S."/>
            <person name="Itoh T."/>
            <person name="Ohkuma M."/>
        </authorList>
    </citation>
    <scope>NUCLEOTIDE SEQUENCE [LARGE SCALE GENOMIC DNA]</scope>
    <source>
        <strain evidence="15">IC-007</strain>
    </source>
</reference>
<feature type="short sequence motif" description="'KMSKS' region" evidence="8">
    <location>
        <begin position="620"/>
        <end position="624"/>
    </location>
</feature>
<dbReference type="PANTHER" id="PTHR45794">
    <property type="entry name" value="LEUCYL-TRNA SYNTHETASE"/>
    <property type="match status" value="1"/>
</dbReference>
<dbReference type="GO" id="GO:0005524">
    <property type="term" value="F:ATP binding"/>
    <property type="evidence" value="ECO:0007669"/>
    <property type="project" value="UniProtKB-UniRule"/>
</dbReference>
<proteinExistence type="inferred from homology"/>
<dbReference type="AlphaFoldDB" id="A0A510DWG4"/>
<dbReference type="GO" id="GO:0005737">
    <property type="term" value="C:cytoplasm"/>
    <property type="evidence" value="ECO:0007669"/>
    <property type="project" value="UniProtKB-SubCell"/>
</dbReference>
<dbReference type="InterPro" id="IPR009080">
    <property type="entry name" value="tRNAsynth_Ia_anticodon-bd"/>
</dbReference>
<feature type="domain" description="Methionyl/Valyl/Leucyl/Isoleucyl-tRNA synthetase anticodon-binding" evidence="11">
    <location>
        <begin position="699"/>
        <end position="828"/>
    </location>
</feature>
<evidence type="ECO:0000259" key="10">
    <source>
        <dbReference type="Pfam" id="PF00133"/>
    </source>
</evidence>
<dbReference type="InterPro" id="IPR013155">
    <property type="entry name" value="M/V/L/I-tRNA-synth_anticd-bd"/>
</dbReference>
<evidence type="ECO:0000259" key="11">
    <source>
        <dbReference type="Pfam" id="PF08264"/>
    </source>
</evidence>
<dbReference type="EMBL" id="AP018929">
    <property type="protein sequence ID" value="BBG24340.1"/>
    <property type="molecule type" value="Genomic_DNA"/>
</dbReference>
<reference evidence="12 14" key="2">
    <citation type="journal article" date="2020" name="Int. J. Syst. Evol. Microbiol.">
        <title>Sulfuracidifex tepidarius gen. nov., sp. nov. and transfer of Sulfolobus metallicus Huber and Stetter 1992 to the genus Sulfuracidifex as Sulfuracidifex metallicus comb. nov.</title>
        <authorList>
            <person name="Itoh T."/>
            <person name="Miura T."/>
            <person name="Sakai H.D."/>
            <person name="Kato S."/>
            <person name="Ohkuma M."/>
            <person name="Takashina T."/>
        </authorList>
    </citation>
    <scope>NUCLEOTIDE SEQUENCE [LARGE SCALE GENOMIC DNA]</scope>
    <source>
        <strain evidence="12 14">IC-006</strain>
        <strain evidence="13">IC-007</strain>
    </source>
</reference>
<keyword evidence="2 8" id="KW-0963">Cytoplasm</keyword>
<comment type="subcellular location">
    <subcellularLocation>
        <location evidence="8">Cytoplasm</location>
    </subcellularLocation>
</comment>
<dbReference type="EC" id="6.1.1.4" evidence="8"/>
<evidence type="ECO:0000256" key="7">
    <source>
        <dbReference type="ARBA" id="ARBA00023146"/>
    </source>
</evidence>
<evidence type="ECO:0000313" key="14">
    <source>
        <dbReference type="Proteomes" id="UP000322983"/>
    </source>
</evidence>
<keyword evidence="6 8" id="KW-0648">Protein biosynthesis</keyword>
<keyword evidence="9" id="KW-0175">Coiled coil</keyword>
<sequence length="945" mass="108925">MEPEFFNSIAEKWQKIWEEKGVFRADPSNDRSNKKFITVPFPYTNSPMHIGHGRTYISADVYARYLRMKGYNVLFPFAFQFTGTPILSVADAIRKGDTELIESFSTIYNIPKEKIQEMKDPFKLAEYFKSEMEKTAKKLGLSIDWRRTFDTTDENFQRFIQWQFEKLRKGGYLVSGSDVVGFCPVDNFPVGMHDTKGDVEPEIEDMDVIFFDGESFLFPVATSRPETVFGAVGIAIADEEYVVVEETENSKHKSYVVSRKVFGKLSYQKSLKEVRSISPEELVKLKARNPLTGRDVKIVKGRMVNPSFGTGLVMLVPAHDPSHMLMAREGGIDEAIPVISTPDLPEIPGMGIDTEDPAELRDYIDSIYRAEYYKGTMRDNIIQMVPEFMRQKVKDYIAGRRVIDARKDVRDLLRVMDRYDRIYEISNGPIYCRCGAEIVVKKIEDQWFLAYDDPKWKNQTLHSLNLIKFVPPEVRKDFEKAIFNMKRRAVGRSRGIGVKLPWNGSQIIDSLSDSTIYTAFYTFSHIAKGKKLTDEALDYILLGMGSPEEIEKTNEIDVKDVIKMRNEFEYWYPVDSRHSGRDLVQNHLPFFIYNHLAIFGEEMLPKQIVLNGFIRVGGKKMSKSLRNIYPLEKAIREFGVDPIRVALSSSALIIQDTDFDPRNVEATGEQLKKVFGLINRILELQGNDIDKNEENSLADKWLSTLMRRRIAEANKKYSQMEFKDVFDLVIYKLYEDLKDYTELGESLNPRLLRKVASAWIRMICPAVPHMAEELWSKSFDGLASVQPFPTEDEFKEYEEAEFEVSYLNELIENIRNLESVISKEAEKIIIYVNDDKSLKDAVREAIDSIEQGKGLKDFLFEVKGDEKELEMLFRRIEQYDKKLRGLLAKYANASEMEILTKNVNYLMRKLNVSEISIFDSNDPMSPDIKGKKRSALPFSPAIVII</sequence>
<evidence type="ECO:0000313" key="15">
    <source>
        <dbReference type="Proteomes" id="UP000325030"/>
    </source>
</evidence>
<evidence type="ECO:0000256" key="5">
    <source>
        <dbReference type="ARBA" id="ARBA00022840"/>
    </source>
</evidence>
<dbReference type="NCBIfam" id="TIGR00395">
    <property type="entry name" value="leuS_arch"/>
    <property type="match status" value="1"/>
</dbReference>
<dbReference type="PANTHER" id="PTHR45794:SF1">
    <property type="entry name" value="LEUCINE--TRNA LIGASE, CYTOPLASMIC"/>
    <property type="match status" value="1"/>
</dbReference>
<dbReference type="STRING" id="1294262.GCA_001316085_00376"/>
<keyword evidence="7 8" id="KW-0030">Aminoacyl-tRNA synthetase</keyword>
<comment type="catalytic activity">
    <reaction evidence="8">
        <text>tRNA(Leu) + L-leucine + ATP = L-leucyl-tRNA(Leu) + AMP + diphosphate</text>
        <dbReference type="Rhea" id="RHEA:11688"/>
        <dbReference type="Rhea" id="RHEA-COMP:9613"/>
        <dbReference type="Rhea" id="RHEA-COMP:9622"/>
        <dbReference type="ChEBI" id="CHEBI:30616"/>
        <dbReference type="ChEBI" id="CHEBI:33019"/>
        <dbReference type="ChEBI" id="CHEBI:57427"/>
        <dbReference type="ChEBI" id="CHEBI:78442"/>
        <dbReference type="ChEBI" id="CHEBI:78494"/>
        <dbReference type="ChEBI" id="CHEBI:456215"/>
        <dbReference type="EC" id="6.1.1.4"/>
    </reaction>
</comment>
<evidence type="ECO:0000313" key="13">
    <source>
        <dbReference type="EMBL" id="BBG27097.1"/>
    </source>
</evidence>
<protein>
    <recommendedName>
        <fullName evidence="8">Leucine--tRNA ligase</fullName>
        <ecNumber evidence="8">6.1.1.4</ecNumber>
    </recommendedName>
    <alternativeName>
        <fullName evidence="8">Leucyl-tRNA synthetase</fullName>
        <shortName evidence="8">LeuRS</shortName>
    </alternativeName>
</protein>
<keyword evidence="14" id="KW-1185">Reference proteome</keyword>
<dbReference type="KEGG" id="step:IC006_1650"/>
<dbReference type="Proteomes" id="UP000322983">
    <property type="component" value="Chromosome"/>
</dbReference>
<evidence type="ECO:0000256" key="3">
    <source>
        <dbReference type="ARBA" id="ARBA00022598"/>
    </source>
</evidence>
<feature type="domain" description="Aminoacyl-tRNA synthetase class Ia" evidence="10">
    <location>
        <begin position="12"/>
        <end position="652"/>
    </location>
</feature>
<dbReference type="GO" id="GO:0006429">
    <property type="term" value="P:leucyl-tRNA aminoacylation"/>
    <property type="evidence" value="ECO:0007669"/>
    <property type="project" value="UniProtKB-UniRule"/>
</dbReference>
<dbReference type="Gene3D" id="1.10.10.720">
    <property type="entry name" value="leucyl-tRNA synthetase"/>
    <property type="match status" value="1"/>
</dbReference>
<dbReference type="InterPro" id="IPR020791">
    <property type="entry name" value="Leu-tRNA-lgase_arc"/>
</dbReference>
<dbReference type="Gene3D" id="3.30.2320.20">
    <property type="entry name" value="Class I aminoacyl-tRNA synthetases (RS)"/>
    <property type="match status" value="1"/>
</dbReference>
<evidence type="ECO:0000256" key="1">
    <source>
        <dbReference type="ARBA" id="ARBA00005594"/>
    </source>
</evidence>
<evidence type="ECO:0000256" key="4">
    <source>
        <dbReference type="ARBA" id="ARBA00022741"/>
    </source>
</evidence>
<evidence type="ECO:0000313" key="12">
    <source>
        <dbReference type="EMBL" id="BBG24340.1"/>
    </source>
</evidence>
<dbReference type="Proteomes" id="UP000325030">
    <property type="component" value="Chromosome"/>
</dbReference>
<dbReference type="SUPFAM" id="SSF50677">
    <property type="entry name" value="ValRS/IleRS/LeuRS editing domain"/>
    <property type="match status" value="1"/>
</dbReference>
<evidence type="ECO:0000256" key="2">
    <source>
        <dbReference type="ARBA" id="ARBA00022490"/>
    </source>
</evidence>
<comment type="similarity">
    <text evidence="1 8">Belongs to the class-I aminoacyl-tRNA synthetase family.</text>
</comment>
<dbReference type="Gene3D" id="1.10.730.10">
    <property type="entry name" value="Isoleucyl-tRNA Synthetase, Domain 1"/>
    <property type="match status" value="1"/>
</dbReference>
<name>A0A510DWG4_9CREN</name>
<gene>
    <name evidence="8" type="primary">leuS</name>
    <name evidence="12" type="ORF">IC006_1650</name>
    <name evidence="13" type="ORF">IC007_1627</name>
</gene>
<dbReference type="Pfam" id="PF08264">
    <property type="entry name" value="Anticodon_1"/>
    <property type="match status" value="1"/>
</dbReference>
<dbReference type="InterPro" id="IPR009008">
    <property type="entry name" value="Val/Leu/Ile-tRNA-synth_edit"/>
</dbReference>
<dbReference type="EMBL" id="AP018930">
    <property type="protein sequence ID" value="BBG27097.1"/>
    <property type="molecule type" value="Genomic_DNA"/>
</dbReference>
<feature type="coiled-coil region" evidence="9">
    <location>
        <begin position="862"/>
        <end position="896"/>
    </location>
</feature>
<dbReference type="HAMAP" id="MF_00049_A">
    <property type="entry name" value="Leu_tRNA_synth_A"/>
    <property type="match status" value="1"/>
</dbReference>
<organism evidence="12 14">
    <name type="scientific">Sulfuracidifex tepidarius</name>
    <dbReference type="NCBI Taxonomy" id="1294262"/>
    <lineage>
        <taxon>Archaea</taxon>
        <taxon>Thermoproteota</taxon>
        <taxon>Thermoprotei</taxon>
        <taxon>Sulfolobales</taxon>
        <taxon>Sulfolobaceae</taxon>
        <taxon>Sulfuracidifex</taxon>
    </lineage>
</organism>
<evidence type="ECO:0000256" key="8">
    <source>
        <dbReference type="HAMAP-Rule" id="MF_00049"/>
    </source>
</evidence>
<evidence type="ECO:0000256" key="9">
    <source>
        <dbReference type="SAM" id="Coils"/>
    </source>
</evidence>
<accession>A0A510DWG4</accession>
<evidence type="ECO:0000256" key="6">
    <source>
        <dbReference type="ARBA" id="ARBA00022917"/>
    </source>
</evidence>
<dbReference type="GO" id="GO:0004823">
    <property type="term" value="F:leucine-tRNA ligase activity"/>
    <property type="evidence" value="ECO:0007669"/>
    <property type="project" value="UniProtKB-UniRule"/>
</dbReference>
<dbReference type="GO" id="GO:0002161">
    <property type="term" value="F:aminoacyl-tRNA deacylase activity"/>
    <property type="evidence" value="ECO:0007669"/>
    <property type="project" value="InterPro"/>
</dbReference>